<sequence>MSSDFTCLVAFMVAVCFCLAGAEVTHSHATESKTVLGITHYRLLEGKYGAPKAWLTDD</sequence>
<evidence type="ECO:0008006" key="3">
    <source>
        <dbReference type="Google" id="ProtNLM"/>
    </source>
</evidence>
<name>H5SCS4_9BACT</name>
<keyword evidence="1" id="KW-0732">Signal</keyword>
<evidence type="ECO:0000256" key="1">
    <source>
        <dbReference type="SAM" id="SignalP"/>
    </source>
</evidence>
<protein>
    <recommendedName>
        <fullName evidence="3">Secreted protein</fullName>
    </recommendedName>
</protein>
<dbReference type="EMBL" id="AP011672">
    <property type="protein sequence ID" value="BAL53960.1"/>
    <property type="molecule type" value="Genomic_DNA"/>
</dbReference>
<gene>
    <name evidence="2" type="ORF">HGMM_F11F07C32</name>
</gene>
<evidence type="ECO:0000313" key="2">
    <source>
        <dbReference type="EMBL" id="BAL53960.1"/>
    </source>
</evidence>
<reference evidence="2" key="2">
    <citation type="journal article" date="2012" name="PLoS ONE">
        <title>A Deeply Branching Thermophilic Bacterium with an Ancient Acetyl-CoA Pathway Dominates a Subsurface Ecosystem.</title>
        <authorList>
            <person name="Takami H."/>
            <person name="Noguchi H."/>
            <person name="Takaki Y."/>
            <person name="Uchiyama I."/>
            <person name="Toyoda A."/>
            <person name="Nishi S."/>
            <person name="Chee G.-J."/>
            <person name="Arai W."/>
            <person name="Nunoura T."/>
            <person name="Itoh T."/>
            <person name="Hattori M."/>
            <person name="Takai K."/>
        </authorList>
    </citation>
    <scope>NUCLEOTIDE SEQUENCE</scope>
</reference>
<proteinExistence type="predicted"/>
<reference evidence="2" key="1">
    <citation type="journal article" date="2005" name="Environ. Microbiol.">
        <title>Genetic and functional properties of uncultivated thermophilic crenarchaeotes from a subsurface gold mine as revealed by analysis of genome fragments.</title>
        <authorList>
            <person name="Nunoura T."/>
            <person name="Hirayama H."/>
            <person name="Takami H."/>
            <person name="Oida H."/>
            <person name="Nishi S."/>
            <person name="Shimamura S."/>
            <person name="Suzuki Y."/>
            <person name="Inagaki F."/>
            <person name="Takai K."/>
            <person name="Nealson K.H."/>
            <person name="Horikoshi K."/>
        </authorList>
    </citation>
    <scope>NUCLEOTIDE SEQUENCE</scope>
</reference>
<feature type="signal peptide" evidence="1">
    <location>
        <begin position="1"/>
        <end position="22"/>
    </location>
</feature>
<dbReference type="AlphaFoldDB" id="H5SCS4"/>
<accession>H5SCS4</accession>
<feature type="chain" id="PRO_5003598053" description="Secreted protein" evidence="1">
    <location>
        <begin position="23"/>
        <end position="58"/>
    </location>
</feature>
<organism evidence="2">
    <name type="scientific">uncultured Planctomycetota bacterium</name>
    <dbReference type="NCBI Taxonomy" id="120965"/>
    <lineage>
        <taxon>Bacteria</taxon>
        <taxon>Pseudomonadati</taxon>
        <taxon>Planctomycetota</taxon>
        <taxon>environmental samples</taxon>
    </lineage>
</organism>